<evidence type="ECO:0000313" key="2">
    <source>
        <dbReference type="EMBL" id="GAS82144.1"/>
    </source>
</evidence>
<dbReference type="AlphaFoldDB" id="A0A117I1G0"/>
<evidence type="ECO:0000256" key="1">
    <source>
        <dbReference type="SAM" id="Phobius"/>
    </source>
</evidence>
<feature type="transmembrane region" description="Helical" evidence="1">
    <location>
        <begin position="9"/>
        <end position="27"/>
    </location>
</feature>
<proteinExistence type="predicted"/>
<protein>
    <submittedName>
        <fullName evidence="2">Uncharacterized protein</fullName>
    </submittedName>
</protein>
<evidence type="ECO:0000313" key="3">
    <source>
        <dbReference type="Proteomes" id="UP000069697"/>
    </source>
</evidence>
<gene>
    <name evidence="2" type="ORF">PAHA3_2218</name>
</gene>
<accession>A0A117I1G0</accession>
<reference evidence="2 3" key="1">
    <citation type="journal article" date="2016" name="Genome Announc.">
        <title>Draft Genome Sequence of Paenibacillus amylolyticus Heshi-A3, Isolated from Fermented Rice Bran in a Japanese Fermented Seafood Dish.</title>
        <authorList>
            <person name="Akuzawa S."/>
            <person name="Nagaoka J."/>
            <person name="Kanekatsu M."/>
            <person name="Kubota E."/>
            <person name="Ohtake R."/>
            <person name="Suzuki T."/>
            <person name="Kanesaki Y."/>
        </authorList>
    </citation>
    <scope>NUCLEOTIDE SEQUENCE [LARGE SCALE GENOMIC DNA]</scope>
    <source>
        <strain evidence="2 3">Heshi-A3</strain>
    </source>
</reference>
<comment type="caution">
    <text evidence="2">The sequence shown here is derived from an EMBL/GenBank/DDBJ whole genome shotgun (WGS) entry which is preliminary data.</text>
</comment>
<reference evidence="3" key="2">
    <citation type="submission" date="2016-01" db="EMBL/GenBank/DDBJ databases">
        <title>Draft Genome Sequence of Paenibacillus amylolyticus Heshi-A3 that Was Isolated from Fermented Rice Bran with Aging Salted Mackerel, Which Was Named Heshiko as Traditional Fermented Seafood in Japan.</title>
        <authorList>
            <person name="Akuzawa S."/>
            <person name="Nakagawa J."/>
            <person name="Kanekatsu T."/>
            <person name="Kubota E."/>
            <person name="Ohtake R."/>
            <person name="Suzuki T."/>
            <person name="Kanesaki Y."/>
        </authorList>
    </citation>
    <scope>NUCLEOTIDE SEQUENCE [LARGE SCALE GENOMIC DNA]</scope>
    <source>
        <strain evidence="3">Heshi-A3</strain>
    </source>
</reference>
<name>A0A117I1G0_PAEAM</name>
<dbReference type="EMBL" id="BCNV01000001">
    <property type="protein sequence ID" value="GAS82144.1"/>
    <property type="molecule type" value="Genomic_DNA"/>
</dbReference>
<feature type="transmembrane region" description="Helical" evidence="1">
    <location>
        <begin position="90"/>
        <end position="111"/>
    </location>
</feature>
<feature type="transmembrane region" description="Helical" evidence="1">
    <location>
        <begin position="47"/>
        <end position="78"/>
    </location>
</feature>
<feature type="transmembrane region" description="Helical" evidence="1">
    <location>
        <begin position="117"/>
        <end position="137"/>
    </location>
</feature>
<sequence length="154" mass="17965">MLVNAVQRYMVLGLIFIGISLTAYLVLERVEGYHITTTEYYGLRNAGGVIYILSLILGFGHYLLVFYVVILSPISWLLRKYVCFPMMRTFIYMIGFGWGGLWVFDLMYSPYFVNGYHLNRMTSIWIFAIAGLVYAIVENKIWRRGQMQNEQRAT</sequence>
<keyword evidence="1" id="KW-0472">Membrane</keyword>
<keyword evidence="1" id="KW-1133">Transmembrane helix</keyword>
<dbReference type="Proteomes" id="UP000069697">
    <property type="component" value="Unassembled WGS sequence"/>
</dbReference>
<keyword evidence="1" id="KW-0812">Transmembrane</keyword>
<organism evidence="2 3">
    <name type="scientific">Paenibacillus amylolyticus</name>
    <dbReference type="NCBI Taxonomy" id="1451"/>
    <lineage>
        <taxon>Bacteria</taxon>
        <taxon>Bacillati</taxon>
        <taxon>Bacillota</taxon>
        <taxon>Bacilli</taxon>
        <taxon>Bacillales</taxon>
        <taxon>Paenibacillaceae</taxon>
        <taxon>Paenibacillus</taxon>
    </lineage>
</organism>